<dbReference type="PANTHER" id="PTHR46229:SF4">
    <property type="entry name" value="ACID STRESS PROTEIN IBAG"/>
    <property type="match status" value="1"/>
</dbReference>
<evidence type="ECO:0000256" key="1">
    <source>
        <dbReference type="ARBA" id="ARBA00005578"/>
    </source>
</evidence>
<dbReference type="InterPro" id="IPR036065">
    <property type="entry name" value="BolA-like_sf"/>
</dbReference>
<dbReference type="PANTHER" id="PTHR46229">
    <property type="entry name" value="BOLA TRANSCRIPTION REGULATOR"/>
    <property type="match status" value="1"/>
</dbReference>
<dbReference type="Proteomes" id="UP000054785">
    <property type="component" value="Unassembled WGS sequence"/>
</dbReference>
<organism evidence="3 4">
    <name type="scientific">Legionella geestiana</name>
    <dbReference type="NCBI Taxonomy" id="45065"/>
    <lineage>
        <taxon>Bacteria</taxon>
        <taxon>Pseudomonadati</taxon>
        <taxon>Pseudomonadota</taxon>
        <taxon>Gammaproteobacteria</taxon>
        <taxon>Legionellales</taxon>
        <taxon>Legionellaceae</taxon>
        <taxon>Legionella</taxon>
    </lineage>
</organism>
<dbReference type="InterPro" id="IPR002634">
    <property type="entry name" value="BolA"/>
</dbReference>
<evidence type="ECO:0000256" key="2">
    <source>
        <dbReference type="RuleBase" id="RU003860"/>
    </source>
</evidence>
<evidence type="ECO:0000313" key="4">
    <source>
        <dbReference type="Proteomes" id="UP000054785"/>
    </source>
</evidence>
<dbReference type="EMBL" id="LNYC01000066">
    <property type="protein sequence ID" value="KTC98334.1"/>
    <property type="molecule type" value="Genomic_DNA"/>
</dbReference>
<accession>A0A0W0TS99</accession>
<dbReference type="PATRIC" id="fig|45065.4.peg.1773"/>
<dbReference type="OrthoDB" id="9801469at2"/>
<comment type="similarity">
    <text evidence="1 2">Belongs to the BolA/IbaG family.</text>
</comment>
<proteinExistence type="inferred from homology"/>
<sequence length="81" mass="9425">MISNEELEQRLRDSGDVIFVKMQGDGYHYQLVVVSDVFVGKSRVARQQWVYAKLHDYIANGSVHALSMRTLTRDEWEKEHG</sequence>
<dbReference type="STRING" id="45065.Lgee_1636"/>
<name>A0A0W0TS99_9GAMM</name>
<dbReference type="AlphaFoldDB" id="A0A0W0TS99"/>
<dbReference type="Gene3D" id="3.30.300.90">
    <property type="entry name" value="BolA-like"/>
    <property type="match status" value="1"/>
</dbReference>
<gene>
    <name evidence="3" type="ORF">Lgee_1636</name>
</gene>
<keyword evidence="4" id="KW-1185">Reference proteome</keyword>
<dbReference type="Pfam" id="PF01722">
    <property type="entry name" value="BolA"/>
    <property type="match status" value="1"/>
</dbReference>
<dbReference type="RefSeq" id="WP_028386557.1">
    <property type="nucleotide sequence ID" value="NZ_CAAAHN010000019.1"/>
</dbReference>
<reference evidence="3 4" key="1">
    <citation type="submission" date="2015-11" db="EMBL/GenBank/DDBJ databases">
        <title>Genomic analysis of 38 Legionella species identifies large and diverse effector repertoires.</title>
        <authorList>
            <person name="Burstein D."/>
            <person name="Amaro F."/>
            <person name="Zusman T."/>
            <person name="Lifshitz Z."/>
            <person name="Cohen O."/>
            <person name="Gilbert J.A."/>
            <person name="Pupko T."/>
            <person name="Shuman H.A."/>
            <person name="Segal G."/>
        </authorList>
    </citation>
    <scope>NUCLEOTIDE SEQUENCE [LARGE SCALE GENOMIC DNA]</scope>
    <source>
        <strain evidence="3 4">ATCC 49504</strain>
    </source>
</reference>
<protein>
    <submittedName>
        <fullName evidence="3">BolA like protein</fullName>
    </submittedName>
</protein>
<dbReference type="InterPro" id="IPR050961">
    <property type="entry name" value="BolA/IbaG_stress_morph_reg"/>
</dbReference>
<evidence type="ECO:0000313" key="3">
    <source>
        <dbReference type="EMBL" id="KTC98334.1"/>
    </source>
</evidence>
<comment type="caution">
    <text evidence="3">The sequence shown here is derived from an EMBL/GenBank/DDBJ whole genome shotgun (WGS) entry which is preliminary data.</text>
</comment>
<dbReference type="SUPFAM" id="SSF82657">
    <property type="entry name" value="BolA-like"/>
    <property type="match status" value="1"/>
</dbReference>